<dbReference type="RefSeq" id="WP_008325928.1">
    <property type="nucleotide sequence ID" value="NZ_AOLK01000022.1"/>
</dbReference>
<evidence type="ECO:0000313" key="2">
    <source>
        <dbReference type="EMBL" id="ELZ82570.1"/>
    </source>
</evidence>
<comment type="caution">
    <text evidence="2">The sequence shown here is derived from an EMBL/GenBank/DDBJ whole genome shotgun (WGS) entry which is preliminary data.</text>
</comment>
<dbReference type="Proteomes" id="UP000011612">
    <property type="component" value="Unassembled WGS sequence"/>
</dbReference>
<keyword evidence="1" id="KW-0472">Membrane</keyword>
<accession>M0HDK9</accession>
<evidence type="ECO:0000256" key="1">
    <source>
        <dbReference type="SAM" id="Phobius"/>
    </source>
</evidence>
<dbReference type="AlphaFoldDB" id="M0HDK9"/>
<organism evidence="2 3">
    <name type="scientific">Haloferax elongans ATCC BAA-1513</name>
    <dbReference type="NCBI Taxonomy" id="1230453"/>
    <lineage>
        <taxon>Archaea</taxon>
        <taxon>Methanobacteriati</taxon>
        <taxon>Methanobacteriota</taxon>
        <taxon>Stenosarchaea group</taxon>
        <taxon>Halobacteria</taxon>
        <taxon>Halobacteriales</taxon>
        <taxon>Haloferacaceae</taxon>
        <taxon>Haloferax</taxon>
    </lineage>
</organism>
<dbReference type="EMBL" id="AOLK01000022">
    <property type="protein sequence ID" value="ELZ82570.1"/>
    <property type="molecule type" value="Genomic_DNA"/>
</dbReference>
<keyword evidence="1" id="KW-0812">Transmembrane</keyword>
<proteinExistence type="predicted"/>
<gene>
    <name evidence="2" type="ORF">C453_15833</name>
</gene>
<reference evidence="2 3" key="1">
    <citation type="journal article" date="2014" name="PLoS Genet.">
        <title>Phylogenetically driven sequencing of extremely halophilic archaea reveals strategies for static and dynamic osmo-response.</title>
        <authorList>
            <person name="Becker E.A."/>
            <person name="Seitzer P.M."/>
            <person name="Tritt A."/>
            <person name="Larsen D."/>
            <person name="Krusor M."/>
            <person name="Yao A.I."/>
            <person name="Wu D."/>
            <person name="Madern D."/>
            <person name="Eisen J.A."/>
            <person name="Darling A.E."/>
            <person name="Facciotti M.T."/>
        </authorList>
    </citation>
    <scope>NUCLEOTIDE SEQUENCE [LARGE SCALE GENOMIC DNA]</scope>
    <source>
        <strain evidence="2 3">ATCC BAA-1513</strain>
    </source>
</reference>
<protein>
    <submittedName>
        <fullName evidence="2">Uncharacterized protein</fullName>
    </submittedName>
</protein>
<sequence length="131" mass="13910">MMCQKIILARDETLAVLAFLDPTARNARRLAFGLLTILLGAMTVWSFLRGQAVIRVILLASLTAYAGSNLLSQRIPHISRIAAVPLGVIGVGAYILGAPTDLPILLILLGIGSVVDLVWDPTGNVYGSDSK</sequence>
<keyword evidence="3" id="KW-1185">Reference proteome</keyword>
<name>M0HDK9_HALEO</name>
<evidence type="ECO:0000313" key="3">
    <source>
        <dbReference type="Proteomes" id="UP000011612"/>
    </source>
</evidence>
<feature type="transmembrane region" description="Helical" evidence="1">
    <location>
        <begin position="78"/>
        <end position="96"/>
    </location>
</feature>
<feature type="transmembrane region" description="Helical" evidence="1">
    <location>
        <begin position="30"/>
        <end position="48"/>
    </location>
</feature>
<feature type="transmembrane region" description="Helical" evidence="1">
    <location>
        <begin position="54"/>
        <end position="71"/>
    </location>
</feature>
<keyword evidence="1" id="KW-1133">Transmembrane helix</keyword>
<dbReference type="PATRIC" id="fig|1230453.4.peg.3153"/>